<comment type="caution">
    <text evidence="2">The sequence shown here is derived from an EMBL/GenBank/DDBJ whole genome shotgun (WGS) entry which is preliminary data.</text>
</comment>
<keyword evidence="3" id="KW-1185">Reference proteome</keyword>
<proteinExistence type="predicted"/>
<evidence type="ECO:0000313" key="2">
    <source>
        <dbReference type="EMBL" id="KAK2867243.1"/>
    </source>
</evidence>
<feature type="region of interest" description="Disordered" evidence="1">
    <location>
        <begin position="38"/>
        <end position="64"/>
    </location>
</feature>
<evidence type="ECO:0000313" key="3">
    <source>
        <dbReference type="Proteomes" id="UP001187343"/>
    </source>
</evidence>
<reference evidence="2" key="1">
    <citation type="submission" date="2023-08" db="EMBL/GenBank/DDBJ databases">
        <title>Chromosome-level Genome Assembly of mud carp (Cirrhinus molitorella).</title>
        <authorList>
            <person name="Liu H."/>
        </authorList>
    </citation>
    <scope>NUCLEOTIDE SEQUENCE</scope>
    <source>
        <strain evidence="2">Prfri</strain>
        <tissue evidence="2">Muscle</tissue>
    </source>
</reference>
<organism evidence="2 3">
    <name type="scientific">Cirrhinus molitorella</name>
    <name type="common">mud carp</name>
    <dbReference type="NCBI Taxonomy" id="172907"/>
    <lineage>
        <taxon>Eukaryota</taxon>
        <taxon>Metazoa</taxon>
        <taxon>Chordata</taxon>
        <taxon>Craniata</taxon>
        <taxon>Vertebrata</taxon>
        <taxon>Euteleostomi</taxon>
        <taxon>Actinopterygii</taxon>
        <taxon>Neopterygii</taxon>
        <taxon>Teleostei</taxon>
        <taxon>Ostariophysi</taxon>
        <taxon>Cypriniformes</taxon>
        <taxon>Cyprinidae</taxon>
        <taxon>Labeoninae</taxon>
        <taxon>Labeonini</taxon>
        <taxon>Cirrhinus</taxon>
    </lineage>
</organism>
<dbReference type="EMBL" id="JAUYZG010000025">
    <property type="protein sequence ID" value="KAK2867243.1"/>
    <property type="molecule type" value="Genomic_DNA"/>
</dbReference>
<name>A0AA88P875_9TELE</name>
<protein>
    <submittedName>
        <fullName evidence="2">Uncharacterized protein</fullName>
    </submittedName>
</protein>
<dbReference type="AlphaFoldDB" id="A0AA88P875"/>
<accession>A0AA88P875</accession>
<dbReference type="Proteomes" id="UP001187343">
    <property type="component" value="Unassembled WGS sequence"/>
</dbReference>
<sequence length="95" mass="10433">MQADSIFWASDRQDRDIRHGNPELSVCACLCLRSCTGPDASSPHPSSSLQRTAAAPEGNAEEERAREVFDKFGLRTKCPVFSSALQDIQSSFLTE</sequence>
<gene>
    <name evidence="2" type="ORF">Q8A67_025360</name>
</gene>
<evidence type="ECO:0000256" key="1">
    <source>
        <dbReference type="SAM" id="MobiDB-lite"/>
    </source>
</evidence>